<accession>O13491</accession>
<evidence type="ECO:0000313" key="4">
    <source>
        <dbReference type="EMBL" id="AAC49959.1"/>
    </source>
</evidence>
<dbReference type="AlphaFoldDB" id="O13491"/>
<dbReference type="PROSITE" id="PS50157">
    <property type="entry name" value="ZINC_FINGER_C2H2_2"/>
    <property type="match status" value="1"/>
</dbReference>
<evidence type="ECO:0000256" key="1">
    <source>
        <dbReference type="PROSITE-ProRule" id="PRU00042"/>
    </source>
</evidence>
<evidence type="ECO:0000259" key="3">
    <source>
        <dbReference type="PROSITE" id="PS50157"/>
    </source>
</evidence>
<reference evidence="4" key="1">
    <citation type="journal article" date="1998" name="Mol. Gen. Genet.">
        <title>Characterization of the gene cluster for biosynthesis of macrocyclic trichothecenes in Myrothecium roridum.</title>
        <authorList>
            <person name="Trapp S.C."/>
            <person name="Hohn T.M."/>
            <person name="McCormick S."/>
            <person name="Jarvis B.B."/>
        </authorList>
    </citation>
    <scope>NUCLEOTIDE SEQUENCE</scope>
    <source>
        <strain evidence="4">ATCC 52485</strain>
    </source>
</reference>
<dbReference type="EMBL" id="AF009418">
    <property type="protein sequence ID" value="AAC49959.1"/>
    <property type="molecule type" value="Genomic_DNA"/>
</dbReference>
<feature type="region of interest" description="Disordered" evidence="2">
    <location>
        <begin position="149"/>
        <end position="212"/>
    </location>
</feature>
<protein>
    <submittedName>
        <fullName evidence="4">Trichothecene biosynthesis transcription factor</fullName>
    </submittedName>
</protein>
<dbReference type="SMART" id="SM00355">
    <property type="entry name" value="ZnF_C2H2"/>
    <property type="match status" value="3"/>
</dbReference>
<keyword evidence="1" id="KW-0862">Zinc</keyword>
<proteinExistence type="predicted"/>
<gene>
    <name evidence="4" type="primary">TRI6</name>
</gene>
<sequence>MAARDAPGPGTCDDASDAWMALPLFNRKDSPDHTRNVLAWQPEAMDFDIPDLDYGFFHDYEMIDYENLTPSHVSDASQPQSDFIITPPADFMISAFQFDAPLYTSDLTKPQPDSLLSAFQFDAASYLSDSSRTQSGCVISPSLSDINSHSPDLYRPQPESVISAFPSDAAPRSSDPTQPQADFIISAFQSDGESHSSESRRQSDVALHSSDLSGPQSDFIINTFQFDTVSHSPDSVRPHSDSVISASNSDSGYESHAVEKAHPSKRRNLLNEISDEHIPQPVFTSPCQCTFPDCKSTTIFTTGRDFRRHYRQHFKRFFCRYEECPQSTCVPGDAGTKGFATRKDRARHEAKHNPAIKCPWQDRNGGQCTRTFSRMDNMRDHYRRIHKKGSKT</sequence>
<feature type="compositionally biased region" description="Basic and acidic residues" evidence="2">
    <location>
        <begin position="192"/>
        <end position="203"/>
    </location>
</feature>
<keyword evidence="1" id="KW-0479">Metal-binding</keyword>
<feature type="domain" description="C2H2-type" evidence="3">
    <location>
        <begin position="356"/>
        <end position="391"/>
    </location>
</feature>
<evidence type="ECO:0000256" key="2">
    <source>
        <dbReference type="SAM" id="MobiDB-lite"/>
    </source>
</evidence>
<feature type="compositionally biased region" description="Low complexity" evidence="2">
    <location>
        <begin position="241"/>
        <end position="251"/>
    </location>
</feature>
<dbReference type="InterPro" id="IPR013087">
    <property type="entry name" value="Znf_C2H2_type"/>
</dbReference>
<dbReference type="GO" id="GO:0008270">
    <property type="term" value="F:zinc ion binding"/>
    <property type="evidence" value="ECO:0007669"/>
    <property type="project" value="UniProtKB-KW"/>
</dbReference>
<name>O13491_PARRD</name>
<keyword evidence="1" id="KW-0863">Zinc-finger</keyword>
<organism evidence="4">
    <name type="scientific">Paramyrothecium roridum</name>
    <name type="common">Myrothecium leaf spot fungus</name>
    <name type="synonym">Myrothecium roridum</name>
    <dbReference type="NCBI Taxonomy" id="1859971"/>
    <lineage>
        <taxon>Eukaryota</taxon>
        <taxon>Fungi</taxon>
        <taxon>Dikarya</taxon>
        <taxon>Ascomycota</taxon>
        <taxon>Pezizomycotina</taxon>
        <taxon>Sordariomycetes</taxon>
        <taxon>Hypocreomycetidae</taxon>
        <taxon>Hypocreales</taxon>
        <taxon>Stachybotryaceae</taxon>
        <taxon>Paramyrothecium</taxon>
    </lineage>
</organism>
<feature type="region of interest" description="Disordered" evidence="2">
    <location>
        <begin position="231"/>
        <end position="265"/>
    </location>
</feature>